<evidence type="ECO:0000256" key="2">
    <source>
        <dbReference type="ARBA" id="ARBA00022737"/>
    </source>
</evidence>
<comment type="caution">
    <text evidence="5">The sequence shown here is derived from an EMBL/GenBank/DDBJ whole genome shotgun (WGS) entry which is preliminary data.</text>
</comment>
<accession>A0A9P6F6C9</accession>
<dbReference type="PROSITE" id="PS50294">
    <property type="entry name" value="WD_REPEATS_REGION"/>
    <property type="match status" value="2"/>
</dbReference>
<dbReference type="SMART" id="SM00320">
    <property type="entry name" value="WD40"/>
    <property type="match status" value="6"/>
</dbReference>
<dbReference type="Proteomes" id="UP000723463">
    <property type="component" value="Unassembled WGS sequence"/>
</dbReference>
<evidence type="ECO:0000256" key="4">
    <source>
        <dbReference type="SAM" id="MobiDB-lite"/>
    </source>
</evidence>
<feature type="compositionally biased region" description="Polar residues" evidence="4">
    <location>
        <begin position="54"/>
        <end position="64"/>
    </location>
</feature>
<dbReference type="GO" id="GO:0005634">
    <property type="term" value="C:nucleus"/>
    <property type="evidence" value="ECO:0007669"/>
    <property type="project" value="TreeGrafter"/>
</dbReference>
<keyword evidence="6" id="KW-1185">Reference proteome</keyword>
<feature type="repeat" description="WD" evidence="3">
    <location>
        <begin position="344"/>
        <end position="376"/>
    </location>
</feature>
<reference evidence="5" key="1">
    <citation type="journal article" date="2020" name="Fungal Divers.">
        <title>Resolving the Mortierellaceae phylogeny through synthesis of multi-gene phylogenetics and phylogenomics.</title>
        <authorList>
            <person name="Vandepol N."/>
            <person name="Liber J."/>
            <person name="Desiro A."/>
            <person name="Na H."/>
            <person name="Kennedy M."/>
            <person name="Barry K."/>
            <person name="Grigoriev I.V."/>
            <person name="Miller A.N."/>
            <person name="O'Donnell K."/>
            <person name="Stajich J.E."/>
            <person name="Bonito G."/>
        </authorList>
    </citation>
    <scope>NUCLEOTIDE SEQUENCE</scope>
    <source>
        <strain evidence="5">NRRL 2591</strain>
    </source>
</reference>
<dbReference type="PANTHER" id="PTHR16017">
    <property type="entry name" value="GASTRULATION DEFECTIVE PROTEIN 1-RELATED"/>
    <property type="match status" value="1"/>
</dbReference>
<keyword evidence="2" id="KW-0677">Repeat</keyword>
<feature type="repeat" description="WD" evidence="3">
    <location>
        <begin position="137"/>
        <end position="169"/>
    </location>
</feature>
<feature type="region of interest" description="Disordered" evidence="4">
    <location>
        <begin position="510"/>
        <end position="541"/>
    </location>
</feature>
<evidence type="ECO:0000313" key="6">
    <source>
        <dbReference type="Proteomes" id="UP000723463"/>
    </source>
</evidence>
<dbReference type="SUPFAM" id="SSF50978">
    <property type="entry name" value="WD40 repeat-like"/>
    <property type="match status" value="1"/>
</dbReference>
<feature type="compositionally biased region" description="Basic and acidic residues" evidence="4">
    <location>
        <begin position="591"/>
        <end position="608"/>
    </location>
</feature>
<evidence type="ECO:0000313" key="5">
    <source>
        <dbReference type="EMBL" id="KAF9543329.1"/>
    </source>
</evidence>
<dbReference type="InterPro" id="IPR036322">
    <property type="entry name" value="WD40_repeat_dom_sf"/>
</dbReference>
<dbReference type="InterPro" id="IPR001680">
    <property type="entry name" value="WD40_rpt"/>
</dbReference>
<feature type="compositionally biased region" description="Acidic residues" evidence="4">
    <location>
        <begin position="106"/>
        <end position="121"/>
    </location>
</feature>
<evidence type="ECO:0000256" key="1">
    <source>
        <dbReference type="ARBA" id="ARBA00022574"/>
    </source>
</evidence>
<dbReference type="PROSITE" id="PS50082">
    <property type="entry name" value="WD_REPEATS_2"/>
    <property type="match status" value="4"/>
</dbReference>
<feature type="compositionally biased region" description="Basic and acidic residues" evidence="4">
    <location>
        <begin position="24"/>
        <end position="33"/>
    </location>
</feature>
<feature type="region of interest" description="Disordered" evidence="4">
    <location>
        <begin position="1"/>
        <end position="133"/>
    </location>
</feature>
<protein>
    <recommendedName>
        <fullName evidence="7">WD repeat-containing protein 70</fullName>
    </recommendedName>
</protein>
<proteinExistence type="predicted"/>
<dbReference type="InterPro" id="IPR051858">
    <property type="entry name" value="WD_repeat_GAD-1"/>
</dbReference>
<keyword evidence="1 3" id="KW-0853">WD repeat</keyword>
<feature type="repeat" description="WD" evidence="3">
    <location>
        <begin position="288"/>
        <end position="320"/>
    </location>
</feature>
<dbReference type="AlphaFoldDB" id="A0A9P6F6C9"/>
<dbReference type="GO" id="GO:0035861">
    <property type="term" value="C:site of double-strand break"/>
    <property type="evidence" value="ECO:0007669"/>
    <property type="project" value="TreeGrafter"/>
</dbReference>
<dbReference type="InterPro" id="IPR015943">
    <property type="entry name" value="WD40/YVTN_repeat-like_dom_sf"/>
</dbReference>
<feature type="compositionally biased region" description="Low complexity" evidence="4">
    <location>
        <begin position="12"/>
        <end position="21"/>
    </location>
</feature>
<feature type="compositionally biased region" description="Low complexity" evidence="4">
    <location>
        <begin position="65"/>
        <end position="74"/>
    </location>
</feature>
<name>A0A9P6F6C9_9FUNG</name>
<evidence type="ECO:0000256" key="3">
    <source>
        <dbReference type="PROSITE-ProRule" id="PRU00221"/>
    </source>
</evidence>
<feature type="repeat" description="WD" evidence="3">
    <location>
        <begin position="238"/>
        <end position="280"/>
    </location>
</feature>
<dbReference type="Gene3D" id="2.130.10.10">
    <property type="entry name" value="YVTN repeat-like/Quinoprotein amine dehydrogenase"/>
    <property type="match status" value="2"/>
</dbReference>
<evidence type="ECO:0008006" key="7">
    <source>
        <dbReference type="Google" id="ProtNLM"/>
    </source>
</evidence>
<dbReference type="PANTHER" id="PTHR16017:SF0">
    <property type="entry name" value="WD REPEAT-CONTAINING PROTEIN 70"/>
    <property type="match status" value="1"/>
</dbReference>
<organism evidence="5 6">
    <name type="scientific">Mortierella hygrophila</name>
    <dbReference type="NCBI Taxonomy" id="979708"/>
    <lineage>
        <taxon>Eukaryota</taxon>
        <taxon>Fungi</taxon>
        <taxon>Fungi incertae sedis</taxon>
        <taxon>Mucoromycota</taxon>
        <taxon>Mortierellomycotina</taxon>
        <taxon>Mortierellomycetes</taxon>
        <taxon>Mortierellales</taxon>
        <taxon>Mortierellaceae</taxon>
        <taxon>Mortierella</taxon>
    </lineage>
</organism>
<feature type="compositionally biased region" description="Basic and acidic residues" evidence="4">
    <location>
        <begin position="83"/>
        <end position="105"/>
    </location>
</feature>
<gene>
    <name evidence="5" type="ORF">EC957_000991</name>
</gene>
<sequence>MDDSDFAKYFPSSFGKSSSSKSKAKPEPRKAQADDGMDALRAFMPTSFGKQKPARSNYTSATSASQEPSKQPSDQDQDQDQEIDSKDAVKPQIKDTATAKDRDSEDKDDEDEDEEDDDDSADTPSSSIIPVSHEITLNEHSKTISAMALDPAGARLVTGGYDFNVCFWDFAGMDTRFRPFRSMEPCGAHQIHELKYSLTGDKILIISGEAKARIYDRNGMEVADYQKGDPYIRDLRLTSGHVAALTSGAWHPYTKDRFITSSTDGSIRLWDVENTRKQADVIAYKTKERGGRTAVTSVAYSSDGRLIAGAGADGTVSLYSSNGPFLRATHTIENAHVKGTETSSIIFSRDSQRMVTRGGDDTVKLWDARNLKHPLSIAEDIASLNSEANVIFSPDERLILTGTGVKKNEGYGKIVMMNSEDLEVVRTISVSQSSVVRVLWHDKLNQIVAGNADGTARVYYDPEVSNKGAKLCATKTPKKRAVDDYEIDRPIITPHALRMFKEDNTMVSNKRKLEKMRKDPKASHRPEMPLSGPGKAGKVGTNMTHQALTGFTRDDTREEDPRAALLKYAEMTEKDPQWITPAYKKNQPKAVYDDRPDGDEQRELKRKK</sequence>
<dbReference type="Pfam" id="PF00400">
    <property type="entry name" value="WD40"/>
    <property type="match status" value="4"/>
</dbReference>
<feature type="compositionally biased region" description="Basic and acidic residues" evidence="4">
    <location>
        <begin position="516"/>
        <end position="527"/>
    </location>
</feature>
<feature type="region of interest" description="Disordered" evidence="4">
    <location>
        <begin position="569"/>
        <end position="608"/>
    </location>
</feature>
<dbReference type="EMBL" id="JAAAXW010000116">
    <property type="protein sequence ID" value="KAF9543329.1"/>
    <property type="molecule type" value="Genomic_DNA"/>
</dbReference>